<dbReference type="OrthoDB" id="1494825at2"/>
<dbReference type="Gene3D" id="1.20.5.170">
    <property type="match status" value="1"/>
</dbReference>
<protein>
    <recommendedName>
        <fullName evidence="5">OmpH family outer membrane protein</fullName>
    </recommendedName>
</protein>
<dbReference type="EMBL" id="VOOR01000012">
    <property type="protein sequence ID" value="TXB64149.1"/>
    <property type="molecule type" value="Genomic_DNA"/>
</dbReference>
<accession>A0A5C6RQ65</accession>
<evidence type="ECO:0000256" key="2">
    <source>
        <dbReference type="SAM" id="SignalP"/>
    </source>
</evidence>
<evidence type="ECO:0000313" key="4">
    <source>
        <dbReference type="Proteomes" id="UP000321580"/>
    </source>
</evidence>
<evidence type="ECO:0000256" key="1">
    <source>
        <dbReference type="SAM" id="MobiDB-lite"/>
    </source>
</evidence>
<dbReference type="Proteomes" id="UP000321580">
    <property type="component" value="Unassembled WGS sequence"/>
</dbReference>
<feature type="signal peptide" evidence="2">
    <location>
        <begin position="1"/>
        <end position="25"/>
    </location>
</feature>
<evidence type="ECO:0000313" key="3">
    <source>
        <dbReference type="EMBL" id="TXB64149.1"/>
    </source>
</evidence>
<dbReference type="AlphaFoldDB" id="A0A5C6RQ65"/>
<keyword evidence="4" id="KW-1185">Reference proteome</keyword>
<proteinExistence type="predicted"/>
<dbReference type="RefSeq" id="WP_147166848.1">
    <property type="nucleotide sequence ID" value="NZ_VOOR01000012.1"/>
</dbReference>
<reference evidence="3 4" key="1">
    <citation type="submission" date="2019-08" db="EMBL/GenBank/DDBJ databases">
        <title>Genome of Phaeodactylibacter luteus.</title>
        <authorList>
            <person name="Bowman J.P."/>
        </authorList>
    </citation>
    <scope>NUCLEOTIDE SEQUENCE [LARGE SCALE GENOMIC DNA]</scope>
    <source>
        <strain evidence="3 4">KCTC 42180</strain>
    </source>
</reference>
<gene>
    <name evidence="3" type="ORF">FRY97_07600</name>
</gene>
<keyword evidence="2" id="KW-0732">Signal</keyword>
<organism evidence="3 4">
    <name type="scientific">Phaeodactylibacter luteus</name>
    <dbReference type="NCBI Taxonomy" id="1564516"/>
    <lineage>
        <taxon>Bacteria</taxon>
        <taxon>Pseudomonadati</taxon>
        <taxon>Bacteroidota</taxon>
        <taxon>Saprospiria</taxon>
        <taxon>Saprospirales</taxon>
        <taxon>Haliscomenobacteraceae</taxon>
        <taxon>Phaeodactylibacter</taxon>
    </lineage>
</organism>
<name>A0A5C6RQ65_9BACT</name>
<evidence type="ECO:0008006" key="5">
    <source>
        <dbReference type="Google" id="ProtNLM"/>
    </source>
</evidence>
<sequence length="103" mass="11317">MPKRKVTPFARFLLAMVFIVPLAFAGASYINGEDPIQNFKDWTGMGQSAPAAQETSASPNAAPVRKAKTAKPSLDEEVKRLEKEVAKRDAAIKDLQQQLENCQ</sequence>
<feature type="region of interest" description="Disordered" evidence="1">
    <location>
        <begin position="42"/>
        <end position="75"/>
    </location>
</feature>
<feature type="chain" id="PRO_5023047054" description="OmpH family outer membrane protein" evidence="2">
    <location>
        <begin position="26"/>
        <end position="103"/>
    </location>
</feature>
<comment type="caution">
    <text evidence="3">The sequence shown here is derived from an EMBL/GenBank/DDBJ whole genome shotgun (WGS) entry which is preliminary data.</text>
</comment>